<dbReference type="AlphaFoldDB" id="A0A5D2JTY0"/>
<reference evidence="2 3" key="1">
    <citation type="submission" date="2019-07" db="EMBL/GenBank/DDBJ databases">
        <title>WGS assembly of Gossypium tomentosum.</title>
        <authorList>
            <person name="Chen Z.J."/>
            <person name="Sreedasyam A."/>
            <person name="Ando A."/>
            <person name="Song Q."/>
            <person name="De L."/>
            <person name="Hulse-Kemp A."/>
            <person name="Ding M."/>
            <person name="Ye W."/>
            <person name="Kirkbride R."/>
            <person name="Jenkins J."/>
            <person name="Plott C."/>
            <person name="Lovell J."/>
            <person name="Lin Y.-M."/>
            <person name="Vaughn R."/>
            <person name="Liu B."/>
            <person name="Li W."/>
            <person name="Simpson S."/>
            <person name="Scheffler B."/>
            <person name="Saski C."/>
            <person name="Grover C."/>
            <person name="Hu G."/>
            <person name="Conover J."/>
            <person name="Carlson J."/>
            <person name="Shu S."/>
            <person name="Boston L."/>
            <person name="Williams M."/>
            <person name="Peterson D."/>
            <person name="Mcgee K."/>
            <person name="Jones D."/>
            <person name="Wendel J."/>
            <person name="Stelly D."/>
            <person name="Grimwood J."/>
            <person name="Schmutz J."/>
        </authorList>
    </citation>
    <scope>NUCLEOTIDE SEQUENCE [LARGE SCALE GENOMIC DNA]</scope>
    <source>
        <strain evidence="2">7179.01</strain>
    </source>
</reference>
<proteinExistence type="predicted"/>
<keyword evidence="3" id="KW-1185">Reference proteome</keyword>
<dbReference type="PANTHER" id="PTHR47073">
    <property type="entry name" value="PROTEIN ANTI-SILENCING 1"/>
    <property type="match status" value="1"/>
</dbReference>
<dbReference type="EMBL" id="CM017630">
    <property type="protein sequence ID" value="TYH58024.1"/>
    <property type="molecule type" value="Genomic_DNA"/>
</dbReference>
<protein>
    <submittedName>
        <fullName evidence="2">Uncharacterized protein</fullName>
    </submittedName>
</protein>
<dbReference type="Proteomes" id="UP000322667">
    <property type="component" value="Chromosome D08"/>
</dbReference>
<sequence>MDVLLFDFIENKETTKRCCYGYYFMLHGLKLKLQTLNNMILMIYYPVIPLLFSLMWIFLVKKYLHFVVYSCLQDRSKWFGELPWEESLQDAHEFGKLVLFSNLDPAYSSAEVEDIVWNAFNELAEQRWCSILHCIFYYLAMCIVIGKFN</sequence>
<name>A0A5D2JTY0_GOSTO</name>
<evidence type="ECO:0000256" key="1">
    <source>
        <dbReference type="SAM" id="Phobius"/>
    </source>
</evidence>
<gene>
    <name evidence="2" type="ORF">ES332_D08G127700v1</name>
</gene>
<evidence type="ECO:0000313" key="3">
    <source>
        <dbReference type="Proteomes" id="UP000322667"/>
    </source>
</evidence>
<feature type="transmembrane region" description="Helical" evidence="1">
    <location>
        <begin position="39"/>
        <end position="60"/>
    </location>
</feature>
<dbReference type="GO" id="GO:0003723">
    <property type="term" value="F:RNA binding"/>
    <property type="evidence" value="ECO:0007669"/>
    <property type="project" value="TreeGrafter"/>
</dbReference>
<keyword evidence="1" id="KW-0472">Membrane</keyword>
<organism evidence="2 3">
    <name type="scientific">Gossypium tomentosum</name>
    <name type="common">Hawaiian cotton</name>
    <name type="synonym">Gossypium sandvicense</name>
    <dbReference type="NCBI Taxonomy" id="34277"/>
    <lineage>
        <taxon>Eukaryota</taxon>
        <taxon>Viridiplantae</taxon>
        <taxon>Streptophyta</taxon>
        <taxon>Embryophyta</taxon>
        <taxon>Tracheophyta</taxon>
        <taxon>Spermatophyta</taxon>
        <taxon>Magnoliopsida</taxon>
        <taxon>eudicotyledons</taxon>
        <taxon>Gunneridae</taxon>
        <taxon>Pentapetalae</taxon>
        <taxon>rosids</taxon>
        <taxon>malvids</taxon>
        <taxon>Malvales</taxon>
        <taxon>Malvaceae</taxon>
        <taxon>Malvoideae</taxon>
        <taxon>Gossypium</taxon>
    </lineage>
</organism>
<keyword evidence="1" id="KW-0812">Transmembrane</keyword>
<keyword evidence="1" id="KW-1133">Transmembrane helix</keyword>
<accession>A0A5D2JTY0</accession>
<evidence type="ECO:0000313" key="2">
    <source>
        <dbReference type="EMBL" id="TYH58024.1"/>
    </source>
</evidence>
<feature type="transmembrane region" description="Helical" evidence="1">
    <location>
        <begin position="128"/>
        <end position="148"/>
    </location>
</feature>
<dbReference type="PANTHER" id="PTHR47073:SF2">
    <property type="entry name" value="PROTEIN ANTI-SILENCING 1"/>
    <property type="match status" value="1"/>
</dbReference>